<reference evidence="4" key="1">
    <citation type="submission" date="2022-12" db="EMBL/GenBank/DDBJ databases">
        <authorList>
            <person name="Wang J."/>
        </authorList>
    </citation>
    <scope>NUCLEOTIDE SEQUENCE</scope>
    <source>
        <strain evidence="4">HY-45-18</strain>
    </source>
</reference>
<evidence type="ECO:0000256" key="1">
    <source>
        <dbReference type="ARBA" id="ARBA00022723"/>
    </source>
</evidence>
<evidence type="ECO:0000256" key="2">
    <source>
        <dbReference type="ARBA" id="ARBA00023004"/>
    </source>
</evidence>
<dbReference type="PANTHER" id="PTHR43578:SF3">
    <property type="entry name" value="NADH-QUINONE OXIDOREDUCTASE SUBUNIT F"/>
    <property type="match status" value="1"/>
</dbReference>
<accession>A0ABT4D3L0</accession>
<keyword evidence="1" id="KW-0479">Metal-binding</keyword>
<keyword evidence="5" id="KW-1185">Reference proteome</keyword>
<evidence type="ECO:0000313" key="4">
    <source>
        <dbReference type="EMBL" id="MCY6485819.1"/>
    </source>
</evidence>
<dbReference type="SUPFAM" id="SSF52833">
    <property type="entry name" value="Thioredoxin-like"/>
    <property type="match status" value="1"/>
</dbReference>
<gene>
    <name evidence="4" type="ORF">OW763_15975</name>
</gene>
<dbReference type="InterPro" id="IPR036249">
    <property type="entry name" value="Thioredoxin-like_sf"/>
</dbReference>
<evidence type="ECO:0000313" key="5">
    <source>
        <dbReference type="Proteomes" id="UP001078443"/>
    </source>
</evidence>
<keyword evidence="2" id="KW-0408">Iron</keyword>
<dbReference type="PANTHER" id="PTHR43578">
    <property type="entry name" value="NADH-QUINONE OXIDOREDUCTASE SUBUNIT F"/>
    <property type="match status" value="1"/>
</dbReference>
<dbReference type="RefSeq" id="WP_268042502.1">
    <property type="nucleotide sequence ID" value="NZ_JAPQER010000012.1"/>
</dbReference>
<keyword evidence="3" id="KW-0411">Iron-sulfur</keyword>
<name>A0ABT4D3L0_9CLOT</name>
<dbReference type="EMBL" id="JAPQER010000012">
    <property type="protein sequence ID" value="MCY6485819.1"/>
    <property type="molecule type" value="Genomic_DNA"/>
</dbReference>
<dbReference type="CDD" id="cd02980">
    <property type="entry name" value="TRX_Fd_family"/>
    <property type="match status" value="1"/>
</dbReference>
<comment type="caution">
    <text evidence="4">The sequence shown here is derived from an EMBL/GenBank/DDBJ whole genome shotgun (WGS) entry which is preliminary data.</text>
</comment>
<dbReference type="Proteomes" id="UP001078443">
    <property type="component" value="Unassembled WGS sequence"/>
</dbReference>
<sequence length="135" mass="14940">MRNLTIEDLENIKADNLSKVNQGKDRKTIRITVGMGTCGIAAGAAPVYDAIKEEIKNLGLKDIELVKTGCIGACRLEPLVEVIKPGEEKVTYVKMTPGKARTIMKEHIVNEKIVEQLTIHLIENRILNDFTIING</sequence>
<proteinExistence type="predicted"/>
<organism evidence="4 5">
    <name type="scientific">Clostridium aestuarii</name>
    <dbReference type="NCBI Taxonomy" id="338193"/>
    <lineage>
        <taxon>Bacteria</taxon>
        <taxon>Bacillati</taxon>
        <taxon>Bacillota</taxon>
        <taxon>Clostridia</taxon>
        <taxon>Eubacteriales</taxon>
        <taxon>Clostridiaceae</taxon>
        <taxon>Clostridium</taxon>
    </lineage>
</organism>
<protein>
    <submittedName>
        <fullName evidence="4">(2Fe-2S) ferredoxin domain-containing protein</fullName>
    </submittedName>
</protein>
<dbReference type="Gene3D" id="3.40.30.10">
    <property type="entry name" value="Glutaredoxin"/>
    <property type="match status" value="1"/>
</dbReference>
<evidence type="ECO:0000256" key="3">
    <source>
        <dbReference type="ARBA" id="ARBA00023014"/>
    </source>
</evidence>